<name>A0A937FIV0_9CLOT</name>
<sequence length="137" mass="15970">MGFKEKMQKYYTDNYIKKYGDRMTQFQGNILSTKIEEKTILWIFHKITATIIVKPDTSKMVIKCSYTKGRWFKRPDFIQVNQGHKVIVMGLKGEKGKDGSELITIMNLINLTTKVDLVPIDHSQLKKMKQPTPRMRG</sequence>
<accession>A0A937FIV0</accession>
<proteinExistence type="predicted"/>
<comment type="caution">
    <text evidence="1">The sequence shown here is derived from an EMBL/GenBank/DDBJ whole genome shotgun (WGS) entry which is preliminary data.</text>
</comment>
<dbReference type="EMBL" id="JAESWA010000023">
    <property type="protein sequence ID" value="MBL4932958.1"/>
    <property type="molecule type" value="Genomic_DNA"/>
</dbReference>
<gene>
    <name evidence="1" type="ORF">JK634_14180</name>
</gene>
<organism evidence="1 2">
    <name type="scientific">Clostridium paridis</name>
    <dbReference type="NCBI Taxonomy" id="2803863"/>
    <lineage>
        <taxon>Bacteria</taxon>
        <taxon>Bacillati</taxon>
        <taxon>Bacillota</taxon>
        <taxon>Clostridia</taxon>
        <taxon>Eubacteriales</taxon>
        <taxon>Clostridiaceae</taxon>
        <taxon>Clostridium</taxon>
    </lineage>
</organism>
<evidence type="ECO:0000313" key="2">
    <source>
        <dbReference type="Proteomes" id="UP000623681"/>
    </source>
</evidence>
<reference evidence="1" key="1">
    <citation type="submission" date="2021-01" db="EMBL/GenBank/DDBJ databases">
        <title>Genome public.</title>
        <authorList>
            <person name="Liu C."/>
            <person name="Sun Q."/>
        </authorList>
    </citation>
    <scope>NUCLEOTIDE SEQUENCE</scope>
    <source>
        <strain evidence="1">YIM B02565</strain>
    </source>
</reference>
<evidence type="ECO:0000313" key="1">
    <source>
        <dbReference type="EMBL" id="MBL4932958.1"/>
    </source>
</evidence>
<protein>
    <submittedName>
        <fullName evidence="1">Uncharacterized protein</fullName>
    </submittedName>
</protein>
<keyword evidence="2" id="KW-1185">Reference proteome</keyword>
<dbReference type="Proteomes" id="UP000623681">
    <property type="component" value="Unassembled WGS sequence"/>
</dbReference>
<dbReference type="AlphaFoldDB" id="A0A937FIV0"/>
<dbReference type="RefSeq" id="WP_202768338.1">
    <property type="nucleotide sequence ID" value="NZ_JAESWA010000023.1"/>
</dbReference>